<keyword evidence="2 5" id="KW-0812">Transmembrane</keyword>
<feature type="domain" description="3-oxo-5-alpha-steroid 4-dehydrogenase C-terminal" evidence="6">
    <location>
        <begin position="214"/>
        <end position="324"/>
    </location>
</feature>
<dbReference type="GO" id="GO:0016095">
    <property type="term" value="P:polyprenol catabolic process"/>
    <property type="evidence" value="ECO:0007669"/>
    <property type="project" value="UniProtKB-UniRule"/>
</dbReference>
<dbReference type="Pfam" id="PF02544">
    <property type="entry name" value="Steroid_dh"/>
    <property type="match status" value="1"/>
</dbReference>
<protein>
    <recommendedName>
        <fullName evidence="5">Polyprenal reductase</fullName>
        <ecNumber evidence="5">1.3.1.94</ecNumber>
    </recommendedName>
</protein>
<keyword evidence="5" id="KW-0560">Oxidoreductase</keyword>
<dbReference type="OrthoDB" id="541710at2759"/>
<feature type="transmembrane region" description="Helical" evidence="5">
    <location>
        <begin position="248"/>
        <end position="272"/>
    </location>
</feature>
<dbReference type="GO" id="GO:0005789">
    <property type="term" value="C:endoplasmic reticulum membrane"/>
    <property type="evidence" value="ECO:0007669"/>
    <property type="project" value="UniProtKB-SubCell"/>
</dbReference>
<feature type="transmembrane region" description="Helical" evidence="5">
    <location>
        <begin position="134"/>
        <end position="151"/>
    </location>
</feature>
<sequence>MVTHMGFEWPHQTIIYNLIFLIEIMDTQNICIAFFILGTTVDLGGTLIPSFRQHVMNYGSRGITPNASKDTSIQSKPTNILQYIGSIQVPHTWFSHYYIVSVASSIFWAYQIIARGAAFNFLASYSQHDTTKSMTVNQIALAWGFMALQGIRRLYESFALTKPSQSKMWVGLWVVGIAYYIFMGISVWIEGIATLIATENPLDLIEISKPSLKTCVAVPLFVIASVIQHECHEHLASLKKYTFPSHPFFRYIVCPHYTSECLLYIAIAIVAAPQGQTLNRTILAGLCFVISNLGVTADSTRKWYVAKFGVDSSKGRWRMLPYVY</sequence>
<evidence type="ECO:0000313" key="8">
    <source>
        <dbReference type="Proteomes" id="UP001152300"/>
    </source>
</evidence>
<comment type="function">
    <text evidence="5">Plays a key role in early steps of protein N-linked glycosylation by being involved in the conversion of polyprenol into dolichol. Acts as a polyprenal reductase that mediates the reduction of polyprenal into dolichal in a NADP-dependent mechanism. Dolichols are required for the synthesis of dolichol-linked monosaccharides and the oligosaccharide precursor used for N-glycosylation.</text>
</comment>
<name>A0A9X0AML4_9HELO</name>
<dbReference type="PANTHER" id="PTHR14624">
    <property type="entry name" value="DFG10 PROTEIN"/>
    <property type="match status" value="1"/>
</dbReference>
<dbReference type="Proteomes" id="UP001152300">
    <property type="component" value="Unassembled WGS sequence"/>
</dbReference>
<comment type="subcellular location">
    <subcellularLocation>
        <location evidence="1">Endomembrane system</location>
        <topology evidence="1">Multi-pass membrane protein</topology>
    </subcellularLocation>
    <subcellularLocation>
        <location evidence="5">Endoplasmic reticulum membrane</location>
    </subcellularLocation>
</comment>
<dbReference type="InterPro" id="IPR039698">
    <property type="entry name" value="Dfg10/SRD5A3"/>
</dbReference>
<dbReference type="AlphaFoldDB" id="A0A9X0AML4"/>
<keyword evidence="5" id="KW-0521">NADP</keyword>
<dbReference type="GO" id="GO:0102389">
    <property type="term" value="F:polyprenol reductase activity"/>
    <property type="evidence" value="ECO:0007669"/>
    <property type="project" value="UniProtKB-UniRule"/>
</dbReference>
<accession>A0A9X0AML4</accession>
<organism evidence="7 8">
    <name type="scientific">Sclerotinia nivalis</name>
    <dbReference type="NCBI Taxonomy" id="352851"/>
    <lineage>
        <taxon>Eukaryota</taxon>
        <taxon>Fungi</taxon>
        <taxon>Dikarya</taxon>
        <taxon>Ascomycota</taxon>
        <taxon>Pezizomycotina</taxon>
        <taxon>Leotiomycetes</taxon>
        <taxon>Helotiales</taxon>
        <taxon>Sclerotiniaceae</taxon>
        <taxon>Sclerotinia</taxon>
    </lineage>
</organism>
<dbReference type="InterPro" id="IPR001104">
    <property type="entry name" value="3-oxo-5_a-steroid_4-DH_C"/>
</dbReference>
<evidence type="ECO:0000256" key="3">
    <source>
        <dbReference type="ARBA" id="ARBA00022989"/>
    </source>
</evidence>
<proteinExistence type="inferred from homology"/>
<comment type="pathway">
    <text evidence="5">Protein modification; protein glycosylation.</text>
</comment>
<dbReference type="EMBL" id="JAPEIS010000006">
    <property type="protein sequence ID" value="KAJ8065561.1"/>
    <property type="molecule type" value="Genomic_DNA"/>
</dbReference>
<dbReference type="EC" id="1.3.1.94" evidence="5"/>
<comment type="caution">
    <text evidence="7">The sequence shown here is derived from an EMBL/GenBank/DDBJ whole genome shotgun (WGS) entry which is preliminary data.</text>
</comment>
<keyword evidence="4 5" id="KW-0472">Membrane</keyword>
<keyword evidence="3 5" id="KW-1133">Transmembrane helix</keyword>
<evidence type="ECO:0000256" key="4">
    <source>
        <dbReference type="ARBA" id="ARBA00023136"/>
    </source>
</evidence>
<evidence type="ECO:0000313" key="7">
    <source>
        <dbReference type="EMBL" id="KAJ8065561.1"/>
    </source>
</evidence>
<dbReference type="GO" id="GO:0006488">
    <property type="term" value="P:dolichol-linked oligosaccharide biosynthetic process"/>
    <property type="evidence" value="ECO:0007669"/>
    <property type="project" value="UniProtKB-UniRule"/>
</dbReference>
<evidence type="ECO:0000259" key="6">
    <source>
        <dbReference type="Pfam" id="PF02544"/>
    </source>
</evidence>
<dbReference type="PANTHER" id="PTHR14624:SF0">
    <property type="entry name" value="POLYPRENOL REDUCTASE"/>
    <property type="match status" value="1"/>
</dbReference>
<evidence type="ECO:0000256" key="5">
    <source>
        <dbReference type="RuleBase" id="RU367081"/>
    </source>
</evidence>
<dbReference type="GO" id="GO:0160198">
    <property type="term" value="F:polyprenal reductase activity"/>
    <property type="evidence" value="ECO:0007669"/>
    <property type="project" value="UniProtKB-EC"/>
</dbReference>
<gene>
    <name evidence="7" type="ORF">OCU04_006240</name>
</gene>
<feature type="transmembrane region" description="Helical" evidence="5">
    <location>
        <begin position="97"/>
        <end position="114"/>
    </location>
</feature>
<evidence type="ECO:0000256" key="2">
    <source>
        <dbReference type="ARBA" id="ARBA00022692"/>
    </source>
</evidence>
<dbReference type="GO" id="GO:0003865">
    <property type="term" value="F:3-oxo-5-alpha-steroid 4-dehydrogenase activity"/>
    <property type="evidence" value="ECO:0007669"/>
    <property type="project" value="TreeGrafter"/>
</dbReference>
<comment type="catalytic activity">
    <reaction evidence="5">
        <text>a di-trans,poly-cis-dolichal + NADP(+) = a di-trans,poly-cis-polyprenal + NADPH + H(+)</text>
        <dbReference type="Rhea" id="RHEA:80727"/>
        <dbReference type="Rhea" id="RHEA-COMP:19536"/>
        <dbReference type="Rhea" id="RHEA-COMP:19537"/>
        <dbReference type="ChEBI" id="CHEBI:15378"/>
        <dbReference type="ChEBI" id="CHEBI:57783"/>
        <dbReference type="ChEBI" id="CHEBI:58349"/>
        <dbReference type="ChEBI" id="CHEBI:231623"/>
        <dbReference type="ChEBI" id="CHEBI:231637"/>
        <dbReference type="EC" id="1.3.1.94"/>
    </reaction>
    <physiologicalReaction direction="right-to-left" evidence="5">
        <dbReference type="Rhea" id="RHEA:80729"/>
    </physiologicalReaction>
</comment>
<comment type="similarity">
    <text evidence="5">Belongs to the steroid 5-alpha reductase family. Polyprenal reductase subfamily.</text>
</comment>
<dbReference type="PROSITE" id="PS50244">
    <property type="entry name" value="S5A_REDUCTASE"/>
    <property type="match status" value="1"/>
</dbReference>
<reference evidence="7" key="1">
    <citation type="submission" date="2022-11" db="EMBL/GenBank/DDBJ databases">
        <title>Genome Resource of Sclerotinia nivalis Strain SnTB1, a Plant Pathogen Isolated from American Ginseng.</title>
        <authorList>
            <person name="Fan S."/>
        </authorList>
    </citation>
    <scope>NUCLEOTIDE SEQUENCE</scope>
    <source>
        <strain evidence="7">SnTB1</strain>
    </source>
</reference>
<feature type="transmembrane region" description="Helical" evidence="5">
    <location>
        <begin position="172"/>
        <end position="198"/>
    </location>
</feature>
<keyword evidence="8" id="KW-1185">Reference proteome</keyword>
<keyword evidence="5" id="KW-0256">Endoplasmic reticulum</keyword>
<evidence type="ECO:0000256" key="1">
    <source>
        <dbReference type="ARBA" id="ARBA00004127"/>
    </source>
</evidence>